<dbReference type="FunFam" id="2.40.50.100:FF:000020">
    <property type="entry name" value="50S ribosomal protein L27"/>
    <property type="match status" value="1"/>
</dbReference>
<evidence type="ECO:0000313" key="6">
    <source>
        <dbReference type="EMBL" id="AGH28207.1"/>
    </source>
</evidence>
<dbReference type="GeneID" id="19739518"/>
<dbReference type="PANTHER" id="PTHR15893">
    <property type="entry name" value="RIBOSOMAL PROTEIN L27"/>
    <property type="match status" value="1"/>
</dbReference>
<dbReference type="HAMAP" id="MF_00539">
    <property type="entry name" value="Ribosomal_bL27"/>
    <property type="match status" value="1"/>
</dbReference>
<dbReference type="EMBL" id="KC509519">
    <property type="protein sequence ID" value="AGH28207.1"/>
    <property type="molecule type" value="Genomic_DNA"/>
</dbReference>
<keyword evidence="3 4" id="KW-0687">Ribonucleoprotein</keyword>
<dbReference type="PANTHER" id="PTHR15893:SF0">
    <property type="entry name" value="LARGE RIBOSOMAL SUBUNIT PROTEIN BL27M"/>
    <property type="match status" value="1"/>
</dbReference>
<feature type="region of interest" description="Disordered" evidence="5">
    <location>
        <begin position="1"/>
        <end position="20"/>
    </location>
</feature>
<keyword evidence="2 4" id="KW-0689">Ribosomal protein</keyword>
<evidence type="ECO:0000256" key="1">
    <source>
        <dbReference type="ARBA" id="ARBA00010797"/>
    </source>
</evidence>
<dbReference type="Pfam" id="PF01016">
    <property type="entry name" value="Ribosomal_L27"/>
    <property type="match status" value="1"/>
</dbReference>
<reference evidence="6" key="1">
    <citation type="journal article" date="2014" name="Genome Biol. Evol.">
        <title>Serial gene losses and foreign DNA underlie size and sequence variation in the plastid genomes of diatoms.</title>
        <authorList>
            <person name="Ruck E.C."/>
            <person name="Nakov T."/>
            <person name="Jansen R.K."/>
            <person name="Theriot E.C."/>
            <person name="Alverson A.J."/>
        </authorList>
    </citation>
    <scope>NUCLEOTIDE SEQUENCE</scope>
    <source>
        <strain evidence="6">Utcc605</strain>
    </source>
</reference>
<gene>
    <name evidence="4 6" type="primary">rpl27</name>
</gene>
<keyword evidence="6" id="KW-0150">Chloroplast</keyword>
<dbReference type="RefSeq" id="YP_009028657.1">
    <property type="nucleotide sequence ID" value="NC_024079.1"/>
</dbReference>
<dbReference type="GO" id="GO:0009507">
    <property type="term" value="C:chloroplast"/>
    <property type="evidence" value="ECO:0007669"/>
    <property type="project" value="UniProtKB-SubCell"/>
</dbReference>
<accession>A0A023HBW7</accession>
<dbReference type="PRINTS" id="PR00063">
    <property type="entry name" value="RIBOSOMALL27"/>
</dbReference>
<comment type="similarity">
    <text evidence="1 4">Belongs to the bacterial ribosomal protein bL27 family.</text>
</comment>
<comment type="subcellular location">
    <subcellularLocation>
        <location evidence="4">Plastid</location>
        <location evidence="4">Chloroplast</location>
    </subcellularLocation>
</comment>
<name>A0A023HBW7_9STRA</name>
<evidence type="ECO:0000256" key="4">
    <source>
        <dbReference type="HAMAP-Rule" id="MF_00539"/>
    </source>
</evidence>
<dbReference type="GO" id="GO:0006412">
    <property type="term" value="P:translation"/>
    <property type="evidence" value="ECO:0007669"/>
    <property type="project" value="UniProtKB-UniRule"/>
</dbReference>
<sequence>MAHKKGAGSTKNGRDSNAKRLGVKRFGGEKVIAGNIIIRQRGMKFQPGTNVGCGKDFTLFALTDGIIKFDHRDKKYKRVNIIV</sequence>
<evidence type="ECO:0000256" key="2">
    <source>
        <dbReference type="ARBA" id="ARBA00022980"/>
    </source>
</evidence>
<dbReference type="Gene3D" id="2.40.50.100">
    <property type="match status" value="1"/>
</dbReference>
<evidence type="ECO:0000256" key="5">
    <source>
        <dbReference type="SAM" id="MobiDB-lite"/>
    </source>
</evidence>
<protein>
    <recommendedName>
        <fullName evidence="4">Large ribosomal subunit protein bL27c</fullName>
    </recommendedName>
</protein>
<dbReference type="GO" id="GO:0005762">
    <property type="term" value="C:mitochondrial large ribosomal subunit"/>
    <property type="evidence" value="ECO:0007669"/>
    <property type="project" value="TreeGrafter"/>
</dbReference>
<proteinExistence type="inferred from homology"/>
<dbReference type="NCBIfam" id="TIGR00062">
    <property type="entry name" value="L27"/>
    <property type="match status" value="1"/>
</dbReference>
<geneLocation type="chloroplast" evidence="6"/>
<organism evidence="6">
    <name type="scientific">Asterionella formosa</name>
    <dbReference type="NCBI Taxonomy" id="210441"/>
    <lineage>
        <taxon>Eukaryota</taxon>
        <taxon>Sar</taxon>
        <taxon>Stramenopiles</taxon>
        <taxon>Ochrophyta</taxon>
        <taxon>Bacillariophyta</taxon>
        <taxon>Fragilariophyceae</taxon>
        <taxon>Fragilariophycidae</taxon>
        <taxon>Fragilariales</taxon>
        <taxon>Fragilariaceae</taxon>
        <taxon>Asterionella</taxon>
    </lineage>
</organism>
<dbReference type="InterPro" id="IPR018261">
    <property type="entry name" value="Ribosomal_bL27_CS"/>
</dbReference>
<dbReference type="InterPro" id="IPR001684">
    <property type="entry name" value="Ribosomal_bL27"/>
</dbReference>
<keyword evidence="6" id="KW-0934">Plastid</keyword>
<dbReference type="SUPFAM" id="SSF110324">
    <property type="entry name" value="Ribosomal L27 protein-like"/>
    <property type="match status" value="1"/>
</dbReference>
<dbReference type="PROSITE" id="PS00831">
    <property type="entry name" value="RIBOSOMAL_L27"/>
    <property type="match status" value="1"/>
</dbReference>
<dbReference type="AlphaFoldDB" id="A0A023HBW7"/>
<dbReference type="GO" id="GO:0003735">
    <property type="term" value="F:structural constituent of ribosome"/>
    <property type="evidence" value="ECO:0007669"/>
    <property type="project" value="InterPro"/>
</dbReference>
<evidence type="ECO:0000256" key="3">
    <source>
        <dbReference type="ARBA" id="ARBA00023274"/>
    </source>
</evidence>